<dbReference type="EMBL" id="CM032187">
    <property type="protein sequence ID" value="KAG7089138.1"/>
    <property type="molecule type" value="Genomic_DNA"/>
</dbReference>
<evidence type="ECO:0000313" key="1">
    <source>
        <dbReference type="EMBL" id="KAG7089138.1"/>
    </source>
</evidence>
<gene>
    <name evidence="1" type="ORF">E1B28_010846</name>
</gene>
<sequence length="121" mass="13300">MEGNTDCEPCYSRVSFNVAENLSIIVHNNVYGSSPVVFFTYSANLSPRSAGVFSFIRVTERLLHTSSSALQTSHYLYITYGQPGRSTVTPLPLDSSRAKEYAWCEGSWSSASVNTVGRCQS</sequence>
<reference evidence="1" key="1">
    <citation type="journal article" date="2021" name="Genome Biol. Evol.">
        <title>The assembled and annotated genome of the fairy-ring fungus Marasmius oreades.</title>
        <authorList>
            <person name="Hiltunen M."/>
            <person name="Ament-Velasquez S.L."/>
            <person name="Johannesson H."/>
        </authorList>
    </citation>
    <scope>NUCLEOTIDE SEQUENCE</scope>
    <source>
        <strain evidence="1">03SP1</strain>
    </source>
</reference>
<evidence type="ECO:0000313" key="2">
    <source>
        <dbReference type="Proteomes" id="UP001049176"/>
    </source>
</evidence>
<organism evidence="1 2">
    <name type="scientific">Marasmius oreades</name>
    <name type="common">fairy-ring Marasmius</name>
    <dbReference type="NCBI Taxonomy" id="181124"/>
    <lineage>
        <taxon>Eukaryota</taxon>
        <taxon>Fungi</taxon>
        <taxon>Dikarya</taxon>
        <taxon>Basidiomycota</taxon>
        <taxon>Agaricomycotina</taxon>
        <taxon>Agaricomycetes</taxon>
        <taxon>Agaricomycetidae</taxon>
        <taxon>Agaricales</taxon>
        <taxon>Marasmiineae</taxon>
        <taxon>Marasmiaceae</taxon>
        <taxon>Marasmius</taxon>
    </lineage>
</organism>
<dbReference type="KEGG" id="more:E1B28_010846"/>
<dbReference type="AlphaFoldDB" id="A0A9P7RTI6"/>
<dbReference type="Proteomes" id="UP001049176">
    <property type="component" value="Chromosome 7"/>
</dbReference>
<comment type="caution">
    <text evidence="1">The sequence shown here is derived from an EMBL/GenBank/DDBJ whole genome shotgun (WGS) entry which is preliminary data.</text>
</comment>
<dbReference type="GeneID" id="66079921"/>
<accession>A0A9P7RTI6</accession>
<dbReference type="RefSeq" id="XP_043005608.1">
    <property type="nucleotide sequence ID" value="XM_043155826.1"/>
</dbReference>
<keyword evidence="2" id="KW-1185">Reference proteome</keyword>
<protein>
    <submittedName>
        <fullName evidence="1">Uncharacterized protein</fullName>
    </submittedName>
</protein>
<name>A0A9P7RTI6_9AGAR</name>
<proteinExistence type="predicted"/>